<sequence>MMYPNYRIDGSTRYILFQLVQKCLDLNLENFSFCYDQEGVYFYLTEHEDYWQLEIKQPDAGTTDLFQIQDDSISYKGSTRKE</sequence>
<evidence type="ECO:0000313" key="2">
    <source>
        <dbReference type="Proteomes" id="UP001524944"/>
    </source>
</evidence>
<accession>A0ABT1Y4Q9</accession>
<gene>
    <name evidence="1" type="ORF">NVS47_06280</name>
</gene>
<proteinExistence type="predicted"/>
<comment type="caution">
    <text evidence="1">The sequence shown here is derived from an EMBL/GenBank/DDBJ whole genome shotgun (WGS) entry which is preliminary data.</text>
</comment>
<organism evidence="1 2">
    <name type="scientific">Dehalobacterium formicoaceticum</name>
    <dbReference type="NCBI Taxonomy" id="51515"/>
    <lineage>
        <taxon>Bacteria</taxon>
        <taxon>Bacillati</taxon>
        <taxon>Bacillota</taxon>
        <taxon>Clostridia</taxon>
        <taxon>Eubacteriales</taxon>
        <taxon>Peptococcaceae</taxon>
        <taxon>Dehalobacterium</taxon>
    </lineage>
</organism>
<reference evidence="1 2" key="1">
    <citation type="submission" date="2022-08" db="EMBL/GenBank/DDBJ databases">
        <title>Proteogenomics of the novel Dehalobacterium formicoaceticum strain EZ94 highlights a key role of methyltransferases during anaerobic dichloromethane degradation.</title>
        <authorList>
            <person name="Wasmund K."/>
        </authorList>
    </citation>
    <scope>NUCLEOTIDE SEQUENCE [LARGE SCALE GENOMIC DNA]</scope>
    <source>
        <strain evidence="1 2">EZ94</strain>
    </source>
</reference>
<evidence type="ECO:0000313" key="1">
    <source>
        <dbReference type="EMBL" id="MCR6545125.1"/>
    </source>
</evidence>
<dbReference type="Proteomes" id="UP001524944">
    <property type="component" value="Unassembled WGS sequence"/>
</dbReference>
<name>A0ABT1Y4Q9_9FIRM</name>
<keyword evidence="2" id="KW-1185">Reference proteome</keyword>
<dbReference type="EMBL" id="JANPWE010000002">
    <property type="protein sequence ID" value="MCR6545125.1"/>
    <property type="molecule type" value="Genomic_DNA"/>
</dbReference>
<protein>
    <submittedName>
        <fullName evidence="1">Uncharacterized protein</fullName>
    </submittedName>
</protein>
<dbReference type="RefSeq" id="WP_089608793.1">
    <property type="nucleotide sequence ID" value="NZ_CP022121.1"/>
</dbReference>